<keyword evidence="3" id="KW-1185">Reference proteome</keyword>
<sequence length="57" mass="6585">VKDVMKDVMSSLQQTNSEKILLSWVRNCTRNYNNVNVLNFTTSWADGLAFNAILHHF</sequence>
<dbReference type="EMBL" id="JAMKFB020000023">
    <property type="protein sequence ID" value="KAL0158876.1"/>
    <property type="molecule type" value="Genomic_DNA"/>
</dbReference>
<feature type="non-terminal residue" evidence="2">
    <location>
        <position position="57"/>
    </location>
</feature>
<organism evidence="2 3">
    <name type="scientific">Cirrhinus mrigala</name>
    <name type="common">Mrigala</name>
    <dbReference type="NCBI Taxonomy" id="683832"/>
    <lineage>
        <taxon>Eukaryota</taxon>
        <taxon>Metazoa</taxon>
        <taxon>Chordata</taxon>
        <taxon>Craniata</taxon>
        <taxon>Vertebrata</taxon>
        <taxon>Euteleostomi</taxon>
        <taxon>Actinopterygii</taxon>
        <taxon>Neopterygii</taxon>
        <taxon>Teleostei</taxon>
        <taxon>Ostariophysi</taxon>
        <taxon>Cypriniformes</taxon>
        <taxon>Cyprinidae</taxon>
        <taxon>Labeoninae</taxon>
        <taxon>Labeonini</taxon>
        <taxon>Cirrhinus</taxon>
    </lineage>
</organism>
<feature type="domain" description="Calponin-homology (CH)" evidence="1">
    <location>
        <begin position="15"/>
        <end position="57"/>
    </location>
</feature>
<reference evidence="2 3" key="1">
    <citation type="submission" date="2024-05" db="EMBL/GenBank/DDBJ databases">
        <title>Genome sequencing and assembly of Indian major carp, Cirrhinus mrigala (Hamilton, 1822).</title>
        <authorList>
            <person name="Mohindra V."/>
            <person name="Chowdhury L.M."/>
            <person name="Lal K."/>
            <person name="Jena J.K."/>
        </authorList>
    </citation>
    <scope>NUCLEOTIDE SEQUENCE [LARGE SCALE GENOMIC DNA]</scope>
    <source>
        <strain evidence="2">CM1030</strain>
        <tissue evidence="2">Blood</tissue>
    </source>
</reference>
<evidence type="ECO:0000313" key="3">
    <source>
        <dbReference type="Proteomes" id="UP001529510"/>
    </source>
</evidence>
<dbReference type="PANTHER" id="PTHR11915">
    <property type="entry name" value="SPECTRIN/FILAMIN RELATED CYTOSKELETAL PROTEIN"/>
    <property type="match status" value="1"/>
</dbReference>
<proteinExistence type="predicted"/>
<dbReference type="Gene3D" id="1.10.418.10">
    <property type="entry name" value="Calponin-like domain"/>
    <property type="match status" value="1"/>
</dbReference>
<gene>
    <name evidence="2" type="ORF">M9458_046952</name>
</gene>
<name>A0ABD0NCB3_CIRMR</name>
<dbReference type="PROSITE" id="PS50021">
    <property type="entry name" value="CH"/>
    <property type="match status" value="1"/>
</dbReference>
<comment type="caution">
    <text evidence="2">The sequence shown here is derived from an EMBL/GenBank/DDBJ whole genome shotgun (WGS) entry which is preliminary data.</text>
</comment>
<dbReference type="InterPro" id="IPR036872">
    <property type="entry name" value="CH_dom_sf"/>
</dbReference>
<accession>A0ABD0NCB3</accession>
<evidence type="ECO:0000259" key="1">
    <source>
        <dbReference type="PROSITE" id="PS50021"/>
    </source>
</evidence>
<dbReference type="Proteomes" id="UP001529510">
    <property type="component" value="Unassembled WGS sequence"/>
</dbReference>
<feature type="non-terminal residue" evidence="2">
    <location>
        <position position="1"/>
    </location>
</feature>
<dbReference type="AlphaFoldDB" id="A0ABD0NCB3"/>
<dbReference type="SUPFAM" id="SSF47576">
    <property type="entry name" value="Calponin-homology domain, CH-domain"/>
    <property type="match status" value="1"/>
</dbReference>
<dbReference type="Pfam" id="PF00307">
    <property type="entry name" value="CH"/>
    <property type="match status" value="1"/>
</dbReference>
<evidence type="ECO:0000313" key="2">
    <source>
        <dbReference type="EMBL" id="KAL0158876.1"/>
    </source>
</evidence>
<dbReference type="InterPro" id="IPR001715">
    <property type="entry name" value="CH_dom"/>
</dbReference>
<protein>
    <recommendedName>
        <fullName evidence="1">Calponin-homology (CH) domain-containing protein</fullName>
    </recommendedName>
</protein>